<evidence type="ECO:0000313" key="2">
    <source>
        <dbReference type="EMBL" id="XAG70971.1"/>
    </source>
</evidence>
<proteinExistence type="predicted"/>
<name>A0AAU6U9I8_UNCXX</name>
<feature type="transmembrane region" description="Helical" evidence="1">
    <location>
        <begin position="6"/>
        <end position="25"/>
    </location>
</feature>
<evidence type="ECO:0000256" key="1">
    <source>
        <dbReference type="SAM" id="Phobius"/>
    </source>
</evidence>
<gene>
    <name evidence="2" type="ORF">MRM75_08445</name>
</gene>
<reference evidence="2" key="1">
    <citation type="submission" date="2022-03" db="EMBL/GenBank/DDBJ databases">
        <title>Sea Food Isolates.</title>
        <authorList>
            <person name="Li c."/>
        </authorList>
    </citation>
    <scope>NUCLEOTIDE SEQUENCE</scope>
    <source>
        <strain evidence="2">19CA06SA08-2</strain>
    </source>
</reference>
<dbReference type="EMBL" id="CP095353">
    <property type="protein sequence ID" value="XAG70971.1"/>
    <property type="molecule type" value="Genomic_DNA"/>
</dbReference>
<keyword evidence="1" id="KW-0812">Transmembrane</keyword>
<accession>A0AAU6U9I8</accession>
<protein>
    <submittedName>
        <fullName evidence="2">Uncharacterized protein</fullName>
    </submittedName>
</protein>
<organism evidence="2">
    <name type="scientific">bacterium 19CA06SA08-2</name>
    <dbReference type="NCBI Taxonomy" id="2920658"/>
    <lineage>
        <taxon>Bacteria</taxon>
    </lineage>
</organism>
<dbReference type="AlphaFoldDB" id="A0AAU6U9I8"/>
<keyword evidence="1" id="KW-1133">Transmembrane helix</keyword>
<keyword evidence="1" id="KW-0472">Membrane</keyword>
<sequence>MINEYVAPIFTVLGVILGGGVSYFTNTKVKQVEFRQSMIRYELENRRKLYSDFLAEANKLALISIENKSSSPTFLLDISRLLAEIELVGSKDIHKQARRILEYIVNAHSKDAKNIEALPLIRAQFVELVKLEFNSIEKKV</sequence>